<dbReference type="AlphaFoldDB" id="A0A916ZKF8"/>
<reference evidence="6" key="2">
    <citation type="submission" date="2020-09" db="EMBL/GenBank/DDBJ databases">
        <authorList>
            <person name="Sun Q."/>
            <person name="Zhou Y."/>
        </authorList>
    </citation>
    <scope>NUCLEOTIDE SEQUENCE</scope>
    <source>
        <strain evidence="6">CGMCC 1.15519</strain>
    </source>
</reference>
<evidence type="ECO:0000313" key="6">
    <source>
        <dbReference type="EMBL" id="GGE02226.1"/>
    </source>
</evidence>
<accession>A0A916ZKF8</accession>
<sequence>MSVAPITGLPAAQTAAPKPYKTSLDQSDFLALMAAQLKNQDPTKPVDNSEYVAQMAQFSTVNGIAESNNTLADIAAKLDQLIAASKPAKD</sequence>
<evidence type="ECO:0000256" key="3">
    <source>
        <dbReference type="ARBA" id="ARBA00022795"/>
    </source>
</evidence>
<protein>
    <recommendedName>
        <fullName evidence="2">Basal-body rod modification protein FlgD</fullName>
    </recommendedName>
</protein>
<name>A0A916ZKF8_9SPHN</name>
<reference evidence="6" key="1">
    <citation type="journal article" date="2014" name="Int. J. Syst. Evol. Microbiol.">
        <title>Complete genome sequence of Corynebacterium casei LMG S-19264T (=DSM 44701T), isolated from a smear-ripened cheese.</title>
        <authorList>
            <consortium name="US DOE Joint Genome Institute (JGI-PGF)"/>
            <person name="Walter F."/>
            <person name="Albersmeier A."/>
            <person name="Kalinowski J."/>
            <person name="Ruckert C."/>
        </authorList>
    </citation>
    <scope>NUCLEOTIDE SEQUENCE</scope>
    <source>
        <strain evidence="6">CGMCC 1.15519</strain>
    </source>
</reference>
<evidence type="ECO:0000256" key="4">
    <source>
        <dbReference type="ARBA" id="ARBA00024746"/>
    </source>
</evidence>
<evidence type="ECO:0000256" key="2">
    <source>
        <dbReference type="ARBA" id="ARBA00016013"/>
    </source>
</evidence>
<comment type="caution">
    <text evidence="6">The sequence shown here is derived from an EMBL/GenBank/DDBJ whole genome shotgun (WGS) entry which is preliminary data.</text>
</comment>
<dbReference type="GO" id="GO:0044781">
    <property type="term" value="P:bacterial-type flagellum organization"/>
    <property type="evidence" value="ECO:0007669"/>
    <property type="project" value="UniProtKB-KW"/>
</dbReference>
<dbReference type="Proteomes" id="UP000635071">
    <property type="component" value="Unassembled WGS sequence"/>
</dbReference>
<keyword evidence="7" id="KW-1185">Reference proteome</keyword>
<gene>
    <name evidence="6" type="ORF">GCM10011529_05800</name>
</gene>
<evidence type="ECO:0000256" key="1">
    <source>
        <dbReference type="ARBA" id="ARBA00010577"/>
    </source>
</evidence>
<proteinExistence type="inferred from homology"/>
<evidence type="ECO:0000313" key="7">
    <source>
        <dbReference type="Proteomes" id="UP000635071"/>
    </source>
</evidence>
<dbReference type="RefSeq" id="WP_188761390.1">
    <property type="nucleotide sequence ID" value="NZ_BMJM01000001.1"/>
</dbReference>
<organism evidence="6 7">
    <name type="scientific">Sandarakinorhabdus glacialis</name>
    <dbReference type="NCBI Taxonomy" id="1614636"/>
    <lineage>
        <taxon>Bacteria</taxon>
        <taxon>Pseudomonadati</taxon>
        <taxon>Pseudomonadota</taxon>
        <taxon>Alphaproteobacteria</taxon>
        <taxon>Sphingomonadales</taxon>
        <taxon>Sphingosinicellaceae</taxon>
        <taxon>Sandarakinorhabdus</taxon>
    </lineage>
</organism>
<dbReference type="InterPro" id="IPR005648">
    <property type="entry name" value="FlgD"/>
</dbReference>
<dbReference type="Pfam" id="PF03963">
    <property type="entry name" value="FlgD"/>
    <property type="match status" value="1"/>
</dbReference>
<comment type="function">
    <text evidence="4">Required for flagellar hook formation. May act as a scaffolding protein.</text>
</comment>
<keyword evidence="3" id="KW-1005">Bacterial flagellum biogenesis</keyword>
<dbReference type="EMBL" id="BMJM01000001">
    <property type="protein sequence ID" value="GGE02226.1"/>
    <property type="molecule type" value="Genomic_DNA"/>
</dbReference>
<evidence type="ECO:0000256" key="5">
    <source>
        <dbReference type="SAM" id="MobiDB-lite"/>
    </source>
</evidence>
<comment type="similarity">
    <text evidence="1">Belongs to the FlgD family.</text>
</comment>
<feature type="region of interest" description="Disordered" evidence="5">
    <location>
        <begin position="1"/>
        <end position="20"/>
    </location>
</feature>